<evidence type="ECO:0000313" key="1">
    <source>
        <dbReference type="EMBL" id="MBG6088126.1"/>
    </source>
</evidence>
<name>A0A931DIE4_9ACTN</name>
<keyword evidence="2" id="KW-1185">Reference proteome</keyword>
<dbReference type="Proteomes" id="UP000614047">
    <property type="component" value="Unassembled WGS sequence"/>
</dbReference>
<protein>
    <recommendedName>
        <fullName evidence="3">DUF4351 domain-containing protein</fullName>
    </recommendedName>
</protein>
<dbReference type="PANTHER" id="PTHR34613">
    <property type="entry name" value="SLL0800 PROTEIN"/>
    <property type="match status" value="1"/>
</dbReference>
<comment type="caution">
    <text evidence="1">The sequence shown here is derived from an EMBL/GenBank/DDBJ whole genome shotgun (WGS) entry which is preliminary data.</text>
</comment>
<dbReference type="AlphaFoldDB" id="A0A931DIE4"/>
<sequence>MPSIEHEMPLEMVRNRPALAPELLRTLFDLKIPEADVSLGSETYNDCDPTEFRCDATIMMGDPVKPDLGIIFEVQMKPSKRKTYTWPAYMATLRARKECPVTLLVLCPDRATAARCAEWIDTGHPGWVLKPLVMSLADIPAVTDPGKAREMPELAALSALAQGGGPLGRPVLEAFCAGLEVTASDVKAKYYDYIASHLPEAARKILEDIVATSTYQFQTDFLRESQAKGKAEGMAEGMAKGMAKGKAEALAEAVLRVLARRDLVPSEEERGRITSCTDLELLEVWHDRAITAESVEELFA</sequence>
<dbReference type="PANTHER" id="PTHR34613:SF1">
    <property type="entry name" value="SLL6017 PROTEIN"/>
    <property type="match status" value="1"/>
</dbReference>
<organism evidence="1 2">
    <name type="scientific">Actinomadura viridis</name>
    <dbReference type="NCBI Taxonomy" id="58110"/>
    <lineage>
        <taxon>Bacteria</taxon>
        <taxon>Bacillati</taxon>
        <taxon>Actinomycetota</taxon>
        <taxon>Actinomycetes</taxon>
        <taxon>Streptosporangiales</taxon>
        <taxon>Thermomonosporaceae</taxon>
        <taxon>Actinomadura</taxon>
    </lineage>
</organism>
<evidence type="ECO:0008006" key="3">
    <source>
        <dbReference type="Google" id="ProtNLM"/>
    </source>
</evidence>
<gene>
    <name evidence="1" type="ORF">IW256_002239</name>
</gene>
<dbReference type="EMBL" id="JADOUA010000001">
    <property type="protein sequence ID" value="MBG6088126.1"/>
    <property type="molecule type" value="Genomic_DNA"/>
</dbReference>
<dbReference type="RefSeq" id="WP_197010892.1">
    <property type="nucleotide sequence ID" value="NZ_BAABES010000035.1"/>
</dbReference>
<evidence type="ECO:0000313" key="2">
    <source>
        <dbReference type="Proteomes" id="UP000614047"/>
    </source>
</evidence>
<accession>A0A931DIE4</accession>
<reference evidence="1" key="1">
    <citation type="submission" date="2020-11" db="EMBL/GenBank/DDBJ databases">
        <title>Sequencing the genomes of 1000 actinobacteria strains.</title>
        <authorList>
            <person name="Klenk H.-P."/>
        </authorList>
    </citation>
    <scope>NUCLEOTIDE SEQUENCE</scope>
    <source>
        <strain evidence="1">DSM 43175</strain>
    </source>
</reference>
<proteinExistence type="predicted"/>